<accession>A0A931MEI4</accession>
<dbReference type="InterPro" id="IPR000120">
    <property type="entry name" value="Amidase"/>
</dbReference>
<keyword evidence="3" id="KW-1185">Reference proteome</keyword>
<reference evidence="2" key="1">
    <citation type="submission" date="2020-11" db="EMBL/GenBank/DDBJ databases">
        <title>Bacterial whole genome sequence for Caenimonas sp. DR4.4.</title>
        <authorList>
            <person name="Le V."/>
            <person name="Ko S.-R."/>
            <person name="Ahn C.-Y."/>
            <person name="Oh H.-M."/>
        </authorList>
    </citation>
    <scope>NUCLEOTIDE SEQUENCE</scope>
    <source>
        <strain evidence="2">DR4.4</strain>
    </source>
</reference>
<dbReference type="InterPro" id="IPR036928">
    <property type="entry name" value="AS_sf"/>
</dbReference>
<dbReference type="PROSITE" id="PS00571">
    <property type="entry name" value="AMIDASES"/>
    <property type="match status" value="1"/>
</dbReference>
<dbReference type="AlphaFoldDB" id="A0A931MEI4"/>
<comment type="caution">
    <text evidence="2">The sequence shown here is derived from an EMBL/GenBank/DDBJ whole genome shotgun (WGS) entry which is preliminary data.</text>
</comment>
<dbReference type="RefSeq" id="WP_196984741.1">
    <property type="nucleotide sequence ID" value="NZ_JADWYS010000001.1"/>
</dbReference>
<dbReference type="GO" id="GO:0003824">
    <property type="term" value="F:catalytic activity"/>
    <property type="evidence" value="ECO:0007669"/>
    <property type="project" value="InterPro"/>
</dbReference>
<dbReference type="Gene3D" id="3.90.1300.10">
    <property type="entry name" value="Amidase signature (AS) domain"/>
    <property type="match status" value="1"/>
</dbReference>
<dbReference type="SUPFAM" id="SSF75304">
    <property type="entry name" value="Amidase signature (AS) enzymes"/>
    <property type="match status" value="1"/>
</dbReference>
<gene>
    <name evidence="2" type="ORF">I5803_01965</name>
</gene>
<sequence>MSDLHWLTATEIGAAYASRELSPVELVGSLLQHIEHTEPRFNAFIRIEADSAMDMAALATREIAAGRSLGPLHGVPVGIKDIIDVAGLPTTCHSKIMLDNIAASDADVVSRLRAAGAIFLGKLALHEFAIGGPAHDLPFPPARNPWSRNHQPGGSSSGSGAAVASGMLPVALGTDTGGSIRNPAGHCGIVGLKPTYDLVSRRGVFPLCHTLDHVGPMARTTADLALMMDTIASVVAHECRPRYGADLDRGVRGLRIGLVRQFHETDLPASPEVTAAIDDVMRVLQHDGAVVRDIGLPRLQKFTAVQRVIFHAESWAVHAKWMAERPADYSGISRRKLIPGALLSAGQYVQAQEERGRLICAVEDAFRDVDILVAANSLDPACEIDDEEACTRTYSRNARSPFNLTGHPALALMAGSSQSGLPLSVQFVGRQHDEITVLRAGAAYERATRTMQRRPGIPP</sequence>
<protein>
    <submittedName>
        <fullName evidence="2">Amidase</fullName>
    </submittedName>
</protein>
<evidence type="ECO:0000313" key="2">
    <source>
        <dbReference type="EMBL" id="MBG9386777.1"/>
    </source>
</evidence>
<dbReference type="Proteomes" id="UP000651050">
    <property type="component" value="Unassembled WGS sequence"/>
</dbReference>
<evidence type="ECO:0000259" key="1">
    <source>
        <dbReference type="Pfam" id="PF01425"/>
    </source>
</evidence>
<proteinExistence type="predicted"/>
<evidence type="ECO:0000313" key="3">
    <source>
        <dbReference type="Proteomes" id="UP000651050"/>
    </source>
</evidence>
<dbReference type="InterPro" id="IPR020556">
    <property type="entry name" value="Amidase_CS"/>
</dbReference>
<name>A0A931MEI4_9BURK</name>
<dbReference type="Pfam" id="PF01425">
    <property type="entry name" value="Amidase"/>
    <property type="match status" value="1"/>
</dbReference>
<dbReference type="PANTHER" id="PTHR11895:SF176">
    <property type="entry name" value="AMIDASE AMID-RELATED"/>
    <property type="match status" value="1"/>
</dbReference>
<dbReference type="InterPro" id="IPR023631">
    <property type="entry name" value="Amidase_dom"/>
</dbReference>
<dbReference type="PANTHER" id="PTHR11895">
    <property type="entry name" value="TRANSAMIDASE"/>
    <property type="match status" value="1"/>
</dbReference>
<feature type="domain" description="Amidase" evidence="1">
    <location>
        <begin position="25"/>
        <end position="438"/>
    </location>
</feature>
<organism evidence="2 3">
    <name type="scientific">Caenimonas aquaedulcis</name>
    <dbReference type="NCBI Taxonomy" id="2793270"/>
    <lineage>
        <taxon>Bacteria</taxon>
        <taxon>Pseudomonadati</taxon>
        <taxon>Pseudomonadota</taxon>
        <taxon>Betaproteobacteria</taxon>
        <taxon>Burkholderiales</taxon>
        <taxon>Comamonadaceae</taxon>
        <taxon>Caenimonas</taxon>
    </lineage>
</organism>
<dbReference type="EMBL" id="JADWYS010000001">
    <property type="protein sequence ID" value="MBG9386777.1"/>
    <property type="molecule type" value="Genomic_DNA"/>
</dbReference>